<dbReference type="PANTHER" id="PTHR35569:SF1">
    <property type="entry name" value="CYANAMIDE HYDRATASE DDI2-RELATED"/>
    <property type="match status" value="1"/>
</dbReference>
<dbReference type="SUPFAM" id="SSF109604">
    <property type="entry name" value="HD-domain/PDEase-like"/>
    <property type="match status" value="1"/>
</dbReference>
<dbReference type="OrthoDB" id="2378324at2759"/>
<dbReference type="AlphaFoldDB" id="A0A8H3G0A2"/>
<comment type="caution">
    <text evidence="3">The sequence shown here is derived from an EMBL/GenBank/DDBJ whole genome shotgun (WGS) entry which is preliminary data.</text>
</comment>
<evidence type="ECO:0000313" key="3">
    <source>
        <dbReference type="EMBL" id="CAF9933901.1"/>
    </source>
</evidence>
<dbReference type="Pfam" id="PF01966">
    <property type="entry name" value="HD"/>
    <property type="match status" value="1"/>
</dbReference>
<proteinExistence type="predicted"/>
<name>A0A8H3G0A2_9LECA</name>
<organism evidence="3 4">
    <name type="scientific">Alectoria fallacina</name>
    <dbReference type="NCBI Taxonomy" id="1903189"/>
    <lineage>
        <taxon>Eukaryota</taxon>
        <taxon>Fungi</taxon>
        <taxon>Dikarya</taxon>
        <taxon>Ascomycota</taxon>
        <taxon>Pezizomycotina</taxon>
        <taxon>Lecanoromycetes</taxon>
        <taxon>OSLEUM clade</taxon>
        <taxon>Lecanoromycetidae</taxon>
        <taxon>Lecanorales</taxon>
        <taxon>Lecanorineae</taxon>
        <taxon>Parmeliaceae</taxon>
        <taxon>Alectoria</taxon>
    </lineage>
</organism>
<feature type="region of interest" description="Disordered" evidence="1">
    <location>
        <begin position="1"/>
        <end position="23"/>
    </location>
</feature>
<keyword evidence="4" id="KW-1185">Reference proteome</keyword>
<reference evidence="3" key="1">
    <citation type="submission" date="2021-03" db="EMBL/GenBank/DDBJ databases">
        <authorList>
            <person name="Tagirdzhanova G."/>
        </authorList>
    </citation>
    <scope>NUCLEOTIDE SEQUENCE</scope>
</reference>
<feature type="domain" description="HD" evidence="2">
    <location>
        <begin position="49"/>
        <end position="151"/>
    </location>
</feature>
<evidence type="ECO:0000256" key="1">
    <source>
        <dbReference type="SAM" id="MobiDB-lite"/>
    </source>
</evidence>
<feature type="compositionally biased region" description="Polar residues" evidence="1">
    <location>
        <begin position="1"/>
        <end position="20"/>
    </location>
</feature>
<gene>
    <name evidence="3" type="ORF">ALECFALPRED_005785</name>
</gene>
<dbReference type="EMBL" id="CAJPDR010000366">
    <property type="protein sequence ID" value="CAF9933901.1"/>
    <property type="molecule type" value="Genomic_DNA"/>
</dbReference>
<accession>A0A8H3G0A2</accession>
<dbReference type="Gene3D" id="1.10.3210.10">
    <property type="entry name" value="Hypothetical protein af1432"/>
    <property type="match status" value="1"/>
</dbReference>
<dbReference type="PANTHER" id="PTHR35569">
    <property type="entry name" value="CYANAMIDE HYDRATASE DDI2-RELATED"/>
    <property type="match status" value="1"/>
</dbReference>
<dbReference type="Proteomes" id="UP000664203">
    <property type="component" value="Unassembled WGS sequence"/>
</dbReference>
<sequence>MCPPSSFTPGSNPSITNASTVDPPDIVPPIPMCTSTYHLVQQSLPPAIFNHSLRVYLYTQALAQRADSPWVAPDRLPLLFVACLFHDMGCATQNDGPQRFEICGADAAAEHLRQFEVSDADIQDVWIAISVHTTPGISERITPLARFVRLAVLMDFSELGKSPWATESELKVDDEGDRRSIEERFPRLSPEKVLGDIIVEQGMRQPTKAPALSWAERMVRAAEEEPEWEGVNKAF</sequence>
<dbReference type="InterPro" id="IPR003607">
    <property type="entry name" value="HD/PDEase_dom"/>
</dbReference>
<dbReference type="InterPro" id="IPR006674">
    <property type="entry name" value="HD_domain"/>
</dbReference>
<evidence type="ECO:0000259" key="2">
    <source>
        <dbReference type="Pfam" id="PF01966"/>
    </source>
</evidence>
<protein>
    <recommendedName>
        <fullName evidence="2">HD domain-containing protein</fullName>
    </recommendedName>
</protein>
<dbReference type="CDD" id="cd00077">
    <property type="entry name" value="HDc"/>
    <property type="match status" value="1"/>
</dbReference>
<evidence type="ECO:0000313" key="4">
    <source>
        <dbReference type="Proteomes" id="UP000664203"/>
    </source>
</evidence>